<dbReference type="OrthoDB" id="9891865at2759"/>
<protein>
    <submittedName>
        <fullName evidence="3 4">Uncharacterized protein</fullName>
    </submittedName>
</protein>
<dbReference type="GeneID" id="110073477"/>
<evidence type="ECO:0000313" key="2">
    <source>
        <dbReference type="Proteomes" id="UP001652642"/>
    </source>
</evidence>
<keyword evidence="2" id="KW-1185">Reference proteome</keyword>
<evidence type="ECO:0000313" key="5">
    <source>
        <dbReference type="RefSeq" id="XP_072846188.1"/>
    </source>
</evidence>
<feature type="compositionally biased region" description="Polar residues" evidence="1">
    <location>
        <begin position="205"/>
        <end position="215"/>
    </location>
</feature>
<evidence type="ECO:0000313" key="3">
    <source>
        <dbReference type="RefSeq" id="XP_020638381.2"/>
    </source>
</evidence>
<sequence>MAPRIRLNLAKPLPTISEAFEEVLEDITSNTKSFGNVYLSSDSCSGEENYLQSVYQQARPAFLVPPENKHKIQDINKSRKLHNNYRVLKFSETPKMVSRYTLPNMLLLERQCFVLDCIKTYSSSNMDPLDTDTQKNHRWRCPKGYENTDNDDAKHNFHGISLGTPQGKVIEKHDLVSLFPRIPSPRPPPKEDGGQELKNLKNQDKMQTLKSNPNQKENELLIVNGKSIWLHPPKEAALGAKVMRSQRGQPTVKTATCSEREKVKSSIYIPDSKREASSREHHVQFFHSDQPAANLDWLSEYQSAWKEAKMRACLLPAIAES</sequence>
<dbReference type="AlphaFoldDB" id="A0A6J0SPR8"/>
<feature type="region of interest" description="Disordered" evidence="1">
    <location>
        <begin position="180"/>
        <end position="217"/>
    </location>
</feature>
<accession>A0A6J0SPR8</accession>
<name>A0A6J0SPR8_9SAUR</name>
<dbReference type="RefSeq" id="XP_072846188.1">
    <property type="nucleotide sequence ID" value="XM_072990087.1"/>
</dbReference>
<dbReference type="RefSeq" id="XP_020638381.2">
    <property type="nucleotide sequence ID" value="XM_020782722.2"/>
</dbReference>
<evidence type="ECO:0000313" key="4">
    <source>
        <dbReference type="RefSeq" id="XP_020638382.2"/>
    </source>
</evidence>
<evidence type="ECO:0000256" key="1">
    <source>
        <dbReference type="SAM" id="MobiDB-lite"/>
    </source>
</evidence>
<dbReference type="Proteomes" id="UP001652642">
    <property type="component" value="Chromosome 2"/>
</dbReference>
<reference evidence="2 3" key="1">
    <citation type="submission" date="2025-05" db="UniProtKB">
        <authorList>
            <consortium name="RefSeq"/>
        </authorList>
    </citation>
    <scope>NUCLEOTIDE SEQUENCE [LARGE SCALE GENOMIC DNA]</scope>
</reference>
<dbReference type="KEGG" id="pvt:110073477"/>
<feature type="compositionally biased region" description="Basic and acidic residues" evidence="1">
    <location>
        <begin position="188"/>
        <end position="204"/>
    </location>
</feature>
<proteinExistence type="predicted"/>
<gene>
    <name evidence="3 4 5" type="primary">LOC110073477</name>
</gene>
<organism evidence="2 3">
    <name type="scientific">Pogona vitticeps</name>
    <name type="common">central bearded dragon</name>
    <dbReference type="NCBI Taxonomy" id="103695"/>
    <lineage>
        <taxon>Eukaryota</taxon>
        <taxon>Metazoa</taxon>
        <taxon>Chordata</taxon>
        <taxon>Craniata</taxon>
        <taxon>Vertebrata</taxon>
        <taxon>Euteleostomi</taxon>
        <taxon>Lepidosauria</taxon>
        <taxon>Squamata</taxon>
        <taxon>Bifurcata</taxon>
        <taxon>Unidentata</taxon>
        <taxon>Episquamata</taxon>
        <taxon>Toxicofera</taxon>
        <taxon>Iguania</taxon>
        <taxon>Acrodonta</taxon>
        <taxon>Agamidae</taxon>
        <taxon>Amphibolurinae</taxon>
        <taxon>Pogona</taxon>
    </lineage>
</organism>
<dbReference type="RefSeq" id="XP_020638382.2">
    <property type="nucleotide sequence ID" value="XM_020782723.2"/>
</dbReference>